<proteinExistence type="inferred from homology"/>
<evidence type="ECO:0000256" key="7">
    <source>
        <dbReference type="ARBA" id="ARBA00030179"/>
    </source>
</evidence>
<evidence type="ECO:0000256" key="11">
    <source>
        <dbReference type="ARBA" id="ARBA00046432"/>
    </source>
</evidence>
<evidence type="ECO:0000256" key="3">
    <source>
        <dbReference type="ARBA" id="ARBA00018601"/>
    </source>
</evidence>
<dbReference type="InterPro" id="IPR029044">
    <property type="entry name" value="Nucleotide-diphossugar_trans"/>
</dbReference>
<comment type="subunit">
    <text evidence="11">Component of the translation initiation factor 2B (eIF2B) complex which is a heterodecamer of two sets of five different subunits: alpha, beta, gamma, delta and epsilon. Subunits alpha, beta and delta comprise a regulatory subcomplex and subunits epsilon and gamma comprise a catalytic subcomplex. Within the complex, the hexameric regulatory complex resides at the center, with the two heterodimeric catalytic subcomplexes bound on opposite sides.</text>
</comment>
<dbReference type="InterPro" id="IPR003307">
    <property type="entry name" value="W2_domain"/>
</dbReference>
<reference evidence="14" key="1">
    <citation type="submission" date="2018-07" db="EMBL/GenBank/DDBJ databases">
        <authorList>
            <person name="Quirk P.G."/>
            <person name="Krulwich T.A."/>
        </authorList>
    </citation>
    <scope>NUCLEOTIDE SEQUENCE</scope>
    <source>
        <strain evidence="14">96224</strain>
    </source>
</reference>
<feature type="domain" description="W2" evidence="13">
    <location>
        <begin position="541"/>
        <end position="720"/>
    </location>
</feature>
<evidence type="ECO:0000256" key="4">
    <source>
        <dbReference type="ARBA" id="ARBA00022490"/>
    </source>
</evidence>
<dbReference type="InterPro" id="IPR056764">
    <property type="entry name" value="LbH_EIF2B3/5"/>
</dbReference>
<dbReference type="AlphaFoldDB" id="A0A381LEK6"/>
<dbReference type="GO" id="GO:0031369">
    <property type="term" value="F:translation initiation factor binding"/>
    <property type="evidence" value="ECO:0007669"/>
    <property type="project" value="InterPro"/>
</dbReference>
<dbReference type="GO" id="GO:0005829">
    <property type="term" value="C:cytosol"/>
    <property type="evidence" value="ECO:0007669"/>
    <property type="project" value="UniProtKB-SubCell"/>
</dbReference>
<dbReference type="SUPFAM" id="SSF48371">
    <property type="entry name" value="ARM repeat"/>
    <property type="match status" value="1"/>
</dbReference>
<dbReference type="PANTHER" id="PTHR45887:SF1">
    <property type="entry name" value="TRANSLATION INITIATION FACTOR EIF-2B SUBUNIT EPSILON"/>
    <property type="match status" value="1"/>
</dbReference>
<dbReference type="CDD" id="cd05787">
    <property type="entry name" value="LbH_eIF2B_epsilon"/>
    <property type="match status" value="1"/>
</dbReference>
<dbReference type="Gene3D" id="1.25.40.180">
    <property type="match status" value="1"/>
</dbReference>
<dbReference type="InterPro" id="IPR011004">
    <property type="entry name" value="Trimer_LpxA-like_sf"/>
</dbReference>
<evidence type="ECO:0000256" key="5">
    <source>
        <dbReference type="ARBA" id="ARBA00022540"/>
    </source>
</evidence>
<feature type="compositionally biased region" description="Low complexity" evidence="12">
    <location>
        <begin position="716"/>
        <end position="726"/>
    </location>
</feature>
<dbReference type="InterPro" id="IPR005835">
    <property type="entry name" value="NTP_transferase_dom"/>
</dbReference>
<evidence type="ECO:0000256" key="12">
    <source>
        <dbReference type="SAM" id="MobiDB-lite"/>
    </source>
</evidence>
<keyword evidence="6" id="KW-0648">Protein biosynthesis</keyword>
<dbReference type="SUPFAM" id="SSF51161">
    <property type="entry name" value="Trimeric LpxA-like enzymes"/>
    <property type="match status" value="1"/>
</dbReference>
<dbReference type="SUPFAM" id="SSF53448">
    <property type="entry name" value="Nucleotide-diphospho-sugar transferases"/>
    <property type="match status" value="1"/>
</dbReference>
<evidence type="ECO:0000313" key="14">
    <source>
        <dbReference type="EMBL" id="SUZ12020.1"/>
    </source>
</evidence>
<dbReference type="Pfam" id="PF00483">
    <property type="entry name" value="NTP_transferase"/>
    <property type="match status" value="1"/>
</dbReference>
<evidence type="ECO:0000256" key="2">
    <source>
        <dbReference type="ARBA" id="ARBA00007878"/>
    </source>
</evidence>
<gene>
    <name evidence="14" type="ORF">BGT96224V2_LOCUS5253</name>
</gene>
<evidence type="ECO:0000256" key="1">
    <source>
        <dbReference type="ARBA" id="ARBA00004514"/>
    </source>
</evidence>
<dbReference type="EMBL" id="UIGY01000161">
    <property type="protein sequence ID" value="SUZ12020.1"/>
    <property type="molecule type" value="Genomic_DNA"/>
</dbReference>
<dbReference type="InterPro" id="IPR016024">
    <property type="entry name" value="ARM-type_fold"/>
</dbReference>
<comment type="subcellular location">
    <subcellularLocation>
        <location evidence="1">Cytoplasm</location>
        <location evidence="1">Cytosol</location>
    </subcellularLocation>
</comment>
<dbReference type="CDD" id="cd11558">
    <property type="entry name" value="W2_eIF2B_epsilon"/>
    <property type="match status" value="1"/>
</dbReference>
<evidence type="ECO:0000259" key="13">
    <source>
        <dbReference type="PROSITE" id="PS51363"/>
    </source>
</evidence>
<dbReference type="FunFam" id="3.90.550.10:FF:000066">
    <property type="entry name" value="Translation initiation factor eIF-2B subunit epsilon"/>
    <property type="match status" value="1"/>
</dbReference>
<dbReference type="InterPro" id="IPR035543">
    <property type="entry name" value="eIF-2B_epsilon_N"/>
</dbReference>
<dbReference type="Gene3D" id="2.160.10.10">
    <property type="entry name" value="Hexapeptide repeat proteins"/>
    <property type="match status" value="1"/>
</dbReference>
<sequence>MSQKTNKSLLHGARAEMKGKKGPKKNEDNREHALQAVVIADCFETRFNPFTLETPRCLLPLANTPLIEYTLEFLAMSGVAEVYIYCGTQATAVETYMLRSRWHPSIPASPFQVLENIKTSVRSVGDVMRDLDSRDLITSDFILVYGDLVSNICMRNALATHRARKQADKNAIMTMLLRTGGLDKHRTKSKGVSPVFVIDPTINRCLHYEEMHPMQANKYINIDSSLLTEHSELEVLTDLIDCGIDICTPDVLALWAESFDYEISRRHFLHGVLKDYELNGKKIYTEIIDDHYAARVSNLQSYEAVSKDILGRWTYPFVPDSNLVAGQTYKVERGGLCKENGVILARTCKTGRRTVLGRDTSLGDGSTISSSIIGRRCRIGNNVHIQNAYIWDDVVIDDGTTIDRAIVANNASIGKNCRIEPGSLVSYGVRIADGIVVMEGHKVTCFNRVPNNGAEPTKLSLTDPMAVGKGGQGYLWEEDSDCEDEASIFQTSLIYSTAHLNLSDSSISTFASSVSNDGGVYSDRRHPSFTGSITSDTDGTAGNEGFHYDAVNGLLDTLRENGDFDSAKLEFMGLRLSNDATDHQIRRAIAVAFTKRIAQLVEHEKLEALKATTHAFSTPGAEKFLREVAIGIDRRIDDQVDFIICLQKDLLHRASGATILAAMSQDLYTRDILEEGAFLLWWELGEKLGADEVLEMSKIRERTGVFIKWLREAESESSSCDSSSGSEGDDDEDED</sequence>
<keyword evidence="4" id="KW-0963">Cytoplasm</keyword>
<organism evidence="14">
    <name type="scientific">Blumeria graminis f. sp. tritici 96224</name>
    <dbReference type="NCBI Taxonomy" id="1268274"/>
    <lineage>
        <taxon>Eukaryota</taxon>
        <taxon>Fungi</taxon>
        <taxon>Dikarya</taxon>
        <taxon>Ascomycota</taxon>
        <taxon>Pezizomycotina</taxon>
        <taxon>Leotiomycetes</taxon>
        <taxon>Erysiphales</taxon>
        <taxon>Erysiphaceae</taxon>
        <taxon>Blumeria</taxon>
    </lineage>
</organism>
<evidence type="ECO:0000256" key="8">
    <source>
        <dbReference type="ARBA" id="ARBA00031190"/>
    </source>
</evidence>
<dbReference type="Gene3D" id="3.90.550.10">
    <property type="entry name" value="Spore Coat Polysaccharide Biosynthesis Protein SpsA, Chain A"/>
    <property type="match status" value="1"/>
</dbReference>
<dbReference type="GO" id="GO:0003743">
    <property type="term" value="F:translation initiation factor activity"/>
    <property type="evidence" value="ECO:0007669"/>
    <property type="project" value="UniProtKB-KW"/>
</dbReference>
<feature type="compositionally biased region" description="Basic and acidic residues" evidence="12">
    <location>
        <begin position="13"/>
        <end position="30"/>
    </location>
</feature>
<dbReference type="PROSITE" id="PS51363">
    <property type="entry name" value="W2"/>
    <property type="match status" value="1"/>
</dbReference>
<keyword evidence="5" id="KW-0396">Initiation factor</keyword>
<name>A0A381LEK6_BLUGR</name>
<dbReference type="Pfam" id="PF02020">
    <property type="entry name" value="W2"/>
    <property type="match status" value="1"/>
</dbReference>
<dbReference type="PANTHER" id="PTHR45887">
    <property type="entry name" value="TRANSLATION INITIATION FACTOR EIF-2B SUBUNIT EPSILON"/>
    <property type="match status" value="1"/>
</dbReference>
<dbReference type="InterPro" id="IPR044123">
    <property type="entry name" value="W2_eIF2B_epsilon"/>
</dbReference>
<dbReference type="CDD" id="cd04197">
    <property type="entry name" value="eIF-2B_epsilon_N"/>
    <property type="match status" value="1"/>
</dbReference>
<protein>
    <recommendedName>
        <fullName evidence="3">Mannose-1-phosphate guanyltransferase</fullName>
    </recommendedName>
    <alternativeName>
        <fullName evidence="8">GDP-mannose pyrophosphorylase</fullName>
    </alternativeName>
    <alternativeName>
        <fullName evidence="7">GTP-mannose-1-phosphate guanylyltransferase</fullName>
    </alternativeName>
    <alternativeName>
        <fullName evidence="9">Translation initiation factor eIF2B subunit epsilon</fullName>
    </alternativeName>
    <alternativeName>
        <fullName evidence="10">eIF2B GDP-GTP exchange factor subunit epsilon</fullName>
    </alternativeName>
</protein>
<dbReference type="GO" id="GO:0005085">
    <property type="term" value="F:guanyl-nucleotide exchange factor activity"/>
    <property type="evidence" value="ECO:0007669"/>
    <property type="project" value="InterPro"/>
</dbReference>
<dbReference type="InterPro" id="IPR051956">
    <property type="entry name" value="eIF2B_epsilon"/>
</dbReference>
<dbReference type="GO" id="GO:0005851">
    <property type="term" value="C:eukaryotic translation initiation factor 2B complex"/>
    <property type="evidence" value="ECO:0007669"/>
    <property type="project" value="TreeGrafter"/>
</dbReference>
<dbReference type="OrthoDB" id="424572at2759"/>
<feature type="region of interest" description="Disordered" evidence="12">
    <location>
        <begin position="713"/>
        <end position="735"/>
    </location>
</feature>
<feature type="region of interest" description="Disordered" evidence="12">
    <location>
        <begin position="1"/>
        <end position="30"/>
    </location>
</feature>
<dbReference type="Pfam" id="PF25084">
    <property type="entry name" value="LbH_EIF2B"/>
    <property type="match status" value="1"/>
</dbReference>
<accession>A0A381LEK6</accession>
<evidence type="ECO:0000256" key="10">
    <source>
        <dbReference type="ARBA" id="ARBA00044345"/>
    </source>
</evidence>
<evidence type="ECO:0000256" key="9">
    <source>
        <dbReference type="ARBA" id="ARBA00044144"/>
    </source>
</evidence>
<comment type="similarity">
    <text evidence="2">Belongs to the eIF-2B gamma/epsilon subunits family.</text>
</comment>
<evidence type="ECO:0000256" key="6">
    <source>
        <dbReference type="ARBA" id="ARBA00022917"/>
    </source>
</evidence>